<dbReference type="Pfam" id="PF00651">
    <property type="entry name" value="BTB"/>
    <property type="match status" value="1"/>
</dbReference>
<dbReference type="RefSeq" id="XP_044663042.1">
    <property type="nucleotide sequence ID" value="XM_044807107.1"/>
</dbReference>
<dbReference type="PANTHER" id="PTHR47843">
    <property type="entry name" value="BTB DOMAIN-CONTAINING PROTEIN-RELATED"/>
    <property type="match status" value="1"/>
</dbReference>
<reference evidence="2 3" key="1">
    <citation type="submission" date="2021-01" db="EMBL/GenBank/DDBJ databases">
        <title>Cercospora kikuchii MAFF 305040 whole genome shotgun sequence.</title>
        <authorList>
            <person name="Kashiwa T."/>
            <person name="Suzuki T."/>
        </authorList>
    </citation>
    <scope>NUCLEOTIDE SEQUENCE [LARGE SCALE GENOMIC DNA]</scope>
    <source>
        <strain evidence="2 3">MAFF 305040</strain>
    </source>
</reference>
<dbReference type="InterPro" id="IPR000210">
    <property type="entry name" value="BTB/POZ_dom"/>
</dbReference>
<gene>
    <name evidence="2" type="ORF">CKM354_001160900</name>
</gene>
<sequence>MSLPRYKASNVSDAHTEQRRSMMFEKSEWSDLKIKTATQTFDVHRNIVCTACPFLEAACTGDWKEARAGVVEMPEPEYIVSAVLAYCYGLFNTEDFDREVYPYDWRYGEKIGYCELLVAADKYRMEGLKIMVTDHLVDKMSEDWNGDDLASIALWLWEGERRQIFGPQLTREAMIELALELDFLIGSMGKWVRIASNVELSRDLVRFVARRSSRVRIYDEPPDDMYGRTSEYLCVNSSDTDADE</sequence>
<dbReference type="InterPro" id="IPR011333">
    <property type="entry name" value="SKP1/BTB/POZ_sf"/>
</dbReference>
<dbReference type="Gene3D" id="3.30.710.10">
    <property type="entry name" value="Potassium Channel Kv1.1, Chain A"/>
    <property type="match status" value="1"/>
</dbReference>
<dbReference type="EMBL" id="BOLY01000008">
    <property type="protein sequence ID" value="GIZ48555.1"/>
    <property type="molecule type" value="Genomic_DNA"/>
</dbReference>
<dbReference type="Proteomes" id="UP000825890">
    <property type="component" value="Unassembled WGS sequence"/>
</dbReference>
<dbReference type="PANTHER" id="PTHR47843:SF5">
    <property type="entry name" value="BTB_POZ DOMAIN PROTEIN"/>
    <property type="match status" value="1"/>
</dbReference>
<name>A0A9P3FLB5_9PEZI</name>
<dbReference type="OrthoDB" id="6359816at2759"/>
<accession>A0A9P3FLB5</accession>
<organism evidence="2 3">
    <name type="scientific">Cercospora kikuchii</name>
    <dbReference type="NCBI Taxonomy" id="84275"/>
    <lineage>
        <taxon>Eukaryota</taxon>
        <taxon>Fungi</taxon>
        <taxon>Dikarya</taxon>
        <taxon>Ascomycota</taxon>
        <taxon>Pezizomycotina</taxon>
        <taxon>Dothideomycetes</taxon>
        <taxon>Dothideomycetidae</taxon>
        <taxon>Mycosphaerellales</taxon>
        <taxon>Mycosphaerellaceae</taxon>
        <taxon>Cercospora</taxon>
    </lineage>
</organism>
<comment type="caution">
    <text evidence="2">The sequence shown here is derived from an EMBL/GenBank/DDBJ whole genome shotgun (WGS) entry which is preliminary data.</text>
</comment>
<proteinExistence type="predicted"/>
<evidence type="ECO:0000259" key="1">
    <source>
        <dbReference type="Pfam" id="PF00651"/>
    </source>
</evidence>
<dbReference type="SUPFAM" id="SSF54695">
    <property type="entry name" value="POZ domain"/>
    <property type="match status" value="1"/>
</dbReference>
<dbReference type="AlphaFoldDB" id="A0A9P3FLB5"/>
<protein>
    <recommendedName>
        <fullName evidence="1">BTB domain-containing protein</fullName>
    </recommendedName>
</protein>
<evidence type="ECO:0000313" key="3">
    <source>
        <dbReference type="Proteomes" id="UP000825890"/>
    </source>
</evidence>
<feature type="domain" description="BTB" evidence="1">
    <location>
        <begin position="23"/>
        <end position="138"/>
    </location>
</feature>
<keyword evidence="3" id="KW-1185">Reference proteome</keyword>
<evidence type="ECO:0000313" key="2">
    <source>
        <dbReference type="EMBL" id="GIZ48555.1"/>
    </source>
</evidence>
<dbReference type="GeneID" id="68297184"/>